<feature type="domain" description="Reverse transcriptase" evidence="2">
    <location>
        <begin position="479"/>
        <end position="665"/>
    </location>
</feature>
<evidence type="ECO:0000259" key="2">
    <source>
        <dbReference type="Pfam" id="PF00078"/>
    </source>
</evidence>
<accession>A0ABN9VGD4</accession>
<gene>
    <name evidence="3" type="ORF">PCOR1329_LOCUS57137</name>
</gene>
<keyword evidence="1" id="KW-0472">Membrane</keyword>
<sequence length="913" mass="100013">MTIQDKQFLFKHFFSLLFFYTFVMQVVTLISAMGLLMMYRTRSAPGRDCEQRCERFANQFPERDWVEIDPGRSAVLRLGGPQGHLDFVAAYFPTVQPATAALTVIAGDFNWVTEDADRVALRTGFASGARDRDEEERHWRQVALQPFNLHELHQPAMTHRSGSAQSRLDRLYWNQDLSEQLDWDLFAAALEWQPELSHHHAVAAGRRLPSRVHSASRPVTAAAVQHEDFLHRVTLAHKESLETIESTAAPFLRLSLLKDAIRQVAEGISRELQTGHPDEATEDKVGLTMQFLSAVEGGHTGSISKCIERYPELAKLVGNPYSPELKQAGRLQAVRSHAVELARERAVEELQRFSDDLPSLDAGEAAARRGRNWRLISRLAPGRRQSIQAVMDPAGTGTGYASGPPSTAPGPDGLPFAAWKRFGPLAVNVLFAVQEQLSSPDAEEAIQRDYPGYNDSLMAFLPKTPTSESDDGTPQLAPADARPLSLVNADNRHLTSAVRHRLEPLFAEDISAEQRGFLSGRSTLADLIDVDEAMQATALTCEDGAAIFFDLAAAFPSVGQDFLLDVLADSGVPARPLRYLQSLYFHDRCRLVIGGDEHEGFPVTARVRQGCPLSPLLYAIAADLLLRRLGRALPGAVRRAHADDVAVATRDGAKAAATLEHLFDEYAWAPAAALRGLPLLGFPARLPELPAAALAAKYRVCQFEAAAEGGLRAAARATELRATRLHSTAPPARLGRWSNWFNSSFLLQLDAAQSYFHQRALGPRQVALAAGTADPARLMKAWQRTRGPPRALAACLRTLWTGWVTARRFQQRAGCCFGRADGEDSVEHCADCPCVAAAAADLLGLPLLASREARLAGPLIPAPPHSEQTAPQLRRRALLTASVHLTHCRCRHAAGRSPAACLSALRVTIRQFL</sequence>
<dbReference type="InterPro" id="IPR000477">
    <property type="entry name" value="RT_dom"/>
</dbReference>
<keyword evidence="1" id="KW-1133">Transmembrane helix</keyword>
<keyword evidence="4" id="KW-1185">Reference proteome</keyword>
<dbReference type="InterPro" id="IPR043502">
    <property type="entry name" value="DNA/RNA_pol_sf"/>
</dbReference>
<evidence type="ECO:0000313" key="3">
    <source>
        <dbReference type="EMBL" id="CAK0871243.1"/>
    </source>
</evidence>
<feature type="transmembrane region" description="Helical" evidence="1">
    <location>
        <begin position="12"/>
        <end position="39"/>
    </location>
</feature>
<dbReference type="EMBL" id="CAUYUJ010017050">
    <property type="protein sequence ID" value="CAK0871243.1"/>
    <property type="molecule type" value="Genomic_DNA"/>
</dbReference>
<dbReference type="PANTHER" id="PTHR19446">
    <property type="entry name" value="REVERSE TRANSCRIPTASES"/>
    <property type="match status" value="1"/>
</dbReference>
<protein>
    <recommendedName>
        <fullName evidence="2">Reverse transcriptase domain-containing protein</fullName>
    </recommendedName>
</protein>
<dbReference type="InterPro" id="IPR036691">
    <property type="entry name" value="Endo/exonu/phosph_ase_sf"/>
</dbReference>
<dbReference type="Proteomes" id="UP001189429">
    <property type="component" value="Unassembled WGS sequence"/>
</dbReference>
<dbReference type="SUPFAM" id="SSF56672">
    <property type="entry name" value="DNA/RNA polymerases"/>
    <property type="match status" value="1"/>
</dbReference>
<evidence type="ECO:0000313" key="4">
    <source>
        <dbReference type="Proteomes" id="UP001189429"/>
    </source>
</evidence>
<proteinExistence type="predicted"/>
<dbReference type="Pfam" id="PF00078">
    <property type="entry name" value="RVT_1"/>
    <property type="match status" value="1"/>
</dbReference>
<organism evidence="3 4">
    <name type="scientific">Prorocentrum cordatum</name>
    <dbReference type="NCBI Taxonomy" id="2364126"/>
    <lineage>
        <taxon>Eukaryota</taxon>
        <taxon>Sar</taxon>
        <taxon>Alveolata</taxon>
        <taxon>Dinophyceae</taxon>
        <taxon>Prorocentrales</taxon>
        <taxon>Prorocentraceae</taxon>
        <taxon>Prorocentrum</taxon>
    </lineage>
</organism>
<dbReference type="SUPFAM" id="SSF56219">
    <property type="entry name" value="DNase I-like"/>
    <property type="match status" value="1"/>
</dbReference>
<evidence type="ECO:0000256" key="1">
    <source>
        <dbReference type="SAM" id="Phobius"/>
    </source>
</evidence>
<keyword evidence="1" id="KW-0812">Transmembrane</keyword>
<name>A0ABN9VGD4_9DINO</name>
<reference evidence="3" key="1">
    <citation type="submission" date="2023-10" db="EMBL/GenBank/DDBJ databases">
        <authorList>
            <person name="Chen Y."/>
            <person name="Shah S."/>
            <person name="Dougan E. K."/>
            <person name="Thang M."/>
            <person name="Chan C."/>
        </authorList>
    </citation>
    <scope>NUCLEOTIDE SEQUENCE [LARGE SCALE GENOMIC DNA]</scope>
</reference>
<comment type="caution">
    <text evidence="3">The sequence shown here is derived from an EMBL/GenBank/DDBJ whole genome shotgun (WGS) entry which is preliminary data.</text>
</comment>